<comment type="caution">
    <text evidence="3">The sequence shown here is derived from an EMBL/GenBank/DDBJ whole genome shotgun (WGS) entry which is preliminary data.</text>
</comment>
<dbReference type="NCBIfam" id="TIGR01730">
    <property type="entry name" value="RND_mfp"/>
    <property type="match status" value="1"/>
</dbReference>
<dbReference type="PANTHER" id="PTHR30469">
    <property type="entry name" value="MULTIDRUG RESISTANCE PROTEIN MDTA"/>
    <property type="match status" value="1"/>
</dbReference>
<reference evidence="3 4" key="2">
    <citation type="submission" date="2019-01" db="EMBL/GenBank/DDBJ databases">
        <title>Motilimonas pumilus sp. nov., isolated from the gut of sea cucumber (Apostichopus japonicus).</title>
        <authorList>
            <person name="Wang F.-Q."/>
            <person name="Ren L.-H."/>
            <person name="Lin Y.-W."/>
            <person name="Sun G.-H."/>
            <person name="Du Z.-J."/>
            <person name="Zhao J.-X."/>
            <person name="Liu X.-J."/>
            <person name="Liu L.-J."/>
        </authorList>
    </citation>
    <scope>NUCLEOTIDE SEQUENCE [LARGE SCALE GENOMIC DNA]</scope>
    <source>
        <strain evidence="3 4">PLHSC7-2</strain>
    </source>
</reference>
<dbReference type="Gene3D" id="2.40.50.100">
    <property type="match status" value="1"/>
</dbReference>
<dbReference type="Gene3D" id="2.40.30.170">
    <property type="match status" value="1"/>
</dbReference>
<evidence type="ECO:0000313" key="3">
    <source>
        <dbReference type="EMBL" id="RJG42087.1"/>
    </source>
</evidence>
<comment type="similarity">
    <text evidence="1">Belongs to the membrane fusion protein (MFP) (TC 8.A.1) family.</text>
</comment>
<accession>A0A418YC32</accession>
<name>A0A418YC32_9GAMM</name>
<dbReference type="GO" id="GO:1990281">
    <property type="term" value="C:efflux pump complex"/>
    <property type="evidence" value="ECO:0007669"/>
    <property type="project" value="TreeGrafter"/>
</dbReference>
<dbReference type="PANTHER" id="PTHR30469:SF29">
    <property type="entry name" value="BLR2860 PROTEIN"/>
    <property type="match status" value="1"/>
</dbReference>
<dbReference type="InterPro" id="IPR058792">
    <property type="entry name" value="Beta-barrel_RND_2"/>
</dbReference>
<dbReference type="SUPFAM" id="SSF111369">
    <property type="entry name" value="HlyD-like secretion proteins"/>
    <property type="match status" value="1"/>
</dbReference>
<dbReference type="RefSeq" id="WP_119911595.1">
    <property type="nucleotide sequence ID" value="NZ_QZCH01000021.1"/>
</dbReference>
<feature type="domain" description="CusB-like beta-barrel" evidence="2">
    <location>
        <begin position="219"/>
        <end position="284"/>
    </location>
</feature>
<dbReference type="AlphaFoldDB" id="A0A418YC32"/>
<sequence length="373" mass="39808">MAGANSFLNAIATRPYFIAIILTVFLVAWMASGNPAQSAQPDVSSTDNADVEEMVTTVRVKQFSPQPVTKTLTLYGRTEPNRNARIGAEVSGQVVQVFAKRGAMVQQGDPIVRLEMNDRQSQLDKANAMLRQRQIEYDGVKKLNQKGFQGRARLAEAEASLIDAKANVAALTLQIDKTLIKAPLTGILNERMVEVGDYLAIGDPVAQISDIDPLIVVGDVTEKNITGLSLGQKAHVELIDGSALAGSIRYISSVSSPATNTFRIEVAIENPDNSLLAGLSAELEVPLEETAGIKVTPAVLALDDDGNLGIKSVEQDRVVFSPIKVIKAEEDGVWLAGFEQEVTVITVGQGFVNPGDKVSAVTAQDAAATETQL</sequence>
<evidence type="ECO:0000259" key="2">
    <source>
        <dbReference type="Pfam" id="PF25954"/>
    </source>
</evidence>
<keyword evidence="4" id="KW-1185">Reference proteome</keyword>
<dbReference type="InterPro" id="IPR006143">
    <property type="entry name" value="RND_pump_MFP"/>
</dbReference>
<organism evidence="3 4">
    <name type="scientific">Motilimonas pumila</name>
    <dbReference type="NCBI Taxonomy" id="2303987"/>
    <lineage>
        <taxon>Bacteria</taxon>
        <taxon>Pseudomonadati</taxon>
        <taxon>Pseudomonadota</taxon>
        <taxon>Gammaproteobacteria</taxon>
        <taxon>Alteromonadales</taxon>
        <taxon>Alteromonadales genera incertae sedis</taxon>
        <taxon>Motilimonas</taxon>
    </lineage>
</organism>
<dbReference type="OrthoDB" id="9806939at2"/>
<dbReference type="Proteomes" id="UP000283255">
    <property type="component" value="Unassembled WGS sequence"/>
</dbReference>
<proteinExistence type="inferred from homology"/>
<dbReference type="EMBL" id="QZCH01000021">
    <property type="protein sequence ID" value="RJG42087.1"/>
    <property type="molecule type" value="Genomic_DNA"/>
</dbReference>
<evidence type="ECO:0000256" key="1">
    <source>
        <dbReference type="ARBA" id="ARBA00009477"/>
    </source>
</evidence>
<gene>
    <name evidence="3" type="ORF">D1Z90_14980</name>
</gene>
<protein>
    <submittedName>
        <fullName evidence="3">Efflux RND transporter periplasmic adaptor subunit</fullName>
    </submittedName>
</protein>
<reference evidence="3 4" key="1">
    <citation type="submission" date="2018-09" db="EMBL/GenBank/DDBJ databases">
        <authorList>
            <person name="Wang F."/>
        </authorList>
    </citation>
    <scope>NUCLEOTIDE SEQUENCE [LARGE SCALE GENOMIC DNA]</scope>
    <source>
        <strain evidence="3 4">PLHSC7-2</strain>
    </source>
</reference>
<dbReference type="GO" id="GO:0015562">
    <property type="term" value="F:efflux transmembrane transporter activity"/>
    <property type="evidence" value="ECO:0007669"/>
    <property type="project" value="TreeGrafter"/>
</dbReference>
<evidence type="ECO:0000313" key="4">
    <source>
        <dbReference type="Proteomes" id="UP000283255"/>
    </source>
</evidence>
<dbReference type="Pfam" id="PF25954">
    <property type="entry name" value="Beta-barrel_RND_2"/>
    <property type="match status" value="1"/>
</dbReference>